<feature type="non-terminal residue" evidence="1">
    <location>
        <position position="59"/>
    </location>
</feature>
<keyword evidence="2" id="KW-1185">Reference proteome</keyword>
<proteinExistence type="predicted"/>
<protein>
    <submittedName>
        <fullName evidence="1">Uncharacterized protein</fullName>
    </submittedName>
</protein>
<accession>A0ABN9QHI2</accession>
<evidence type="ECO:0000313" key="2">
    <source>
        <dbReference type="Proteomes" id="UP001189429"/>
    </source>
</evidence>
<evidence type="ECO:0000313" key="1">
    <source>
        <dbReference type="EMBL" id="CAK0805463.1"/>
    </source>
</evidence>
<dbReference type="EMBL" id="CAUYUJ010003464">
    <property type="protein sequence ID" value="CAK0805463.1"/>
    <property type="molecule type" value="Genomic_DNA"/>
</dbReference>
<gene>
    <name evidence="1" type="ORF">PCOR1329_LOCUS11961</name>
</gene>
<organism evidence="1 2">
    <name type="scientific">Prorocentrum cordatum</name>
    <dbReference type="NCBI Taxonomy" id="2364126"/>
    <lineage>
        <taxon>Eukaryota</taxon>
        <taxon>Sar</taxon>
        <taxon>Alveolata</taxon>
        <taxon>Dinophyceae</taxon>
        <taxon>Prorocentrales</taxon>
        <taxon>Prorocentraceae</taxon>
        <taxon>Prorocentrum</taxon>
    </lineage>
</organism>
<sequence length="59" mass="6755">MWRLIERDRPEVVAVDPERRAFSVARRPSWRKLERSVLTGADAAGARCMALRMRVAGCQ</sequence>
<comment type="caution">
    <text evidence="1">The sequence shown here is derived from an EMBL/GenBank/DDBJ whole genome shotgun (WGS) entry which is preliminary data.</text>
</comment>
<dbReference type="Proteomes" id="UP001189429">
    <property type="component" value="Unassembled WGS sequence"/>
</dbReference>
<name>A0ABN9QHI2_9DINO</name>
<reference evidence="1" key="1">
    <citation type="submission" date="2023-10" db="EMBL/GenBank/DDBJ databases">
        <authorList>
            <person name="Chen Y."/>
            <person name="Shah S."/>
            <person name="Dougan E. K."/>
            <person name="Thang M."/>
            <person name="Chan C."/>
        </authorList>
    </citation>
    <scope>NUCLEOTIDE SEQUENCE [LARGE SCALE GENOMIC DNA]</scope>
</reference>